<dbReference type="Proteomes" id="UP000315344">
    <property type="component" value="Unassembled WGS sequence"/>
</dbReference>
<dbReference type="AlphaFoldDB" id="A0A533I4U4"/>
<sequence>MQADRQPGPDPFGGAFAGRRVLLTGHTGFKGAWLALWLDRLGAVVRGIALPPATQPALFDLAGVGASCDSRYADINDSTALDDAAQGFDPELVIHMAAQAIVRDSYDMPVQTFATNVTGTANVLEVARKAPGLRGVIVVTSDKCYENNEWDWGYREIDPLGGSDPYSASKACTELVAQAYRRSFFAAADGPQLASVRAGNVIGGGDWAPHRLIPDIVRATAAGEQVTIRNPASVRPWQHVMEPLAGYLTVAARLLVADAQSAAGAWNFGPDNDATLPVGQICRHFARAWGADGPSFSFGSSPDAPHEAGLLRLDSTKARLRLGWRPRLDIDDALRLSAQWYRAHAMGADMRALTLSQISEYQALMAPESATAE</sequence>
<dbReference type="EMBL" id="VAFL01000006">
    <property type="protein sequence ID" value="TKW66679.1"/>
    <property type="molecule type" value="Genomic_DNA"/>
</dbReference>
<protein>
    <submittedName>
        <fullName evidence="2">CDP-glucose 4,6-dehydratase</fullName>
        <ecNumber evidence="2">4.2.1.45</ecNumber>
    </submittedName>
</protein>
<dbReference type="SUPFAM" id="SSF51735">
    <property type="entry name" value="NAD(P)-binding Rossmann-fold domains"/>
    <property type="match status" value="1"/>
</dbReference>
<dbReference type="Gene3D" id="3.90.25.10">
    <property type="entry name" value="UDP-galactose 4-epimerase, domain 1"/>
    <property type="match status" value="1"/>
</dbReference>
<gene>
    <name evidence="2" type="primary">rfbG</name>
    <name evidence="2" type="ORF">DI616_09300</name>
</gene>
<dbReference type="Gene3D" id="3.40.50.720">
    <property type="entry name" value="NAD(P)-binding Rossmann-like Domain"/>
    <property type="match status" value="1"/>
</dbReference>
<evidence type="ECO:0000313" key="3">
    <source>
        <dbReference type="Proteomes" id="UP000315344"/>
    </source>
</evidence>
<accession>A0A533I4U4</accession>
<organism evidence="2 3">
    <name type="scientific">Paracoccus denitrificans</name>
    <dbReference type="NCBI Taxonomy" id="266"/>
    <lineage>
        <taxon>Bacteria</taxon>
        <taxon>Pseudomonadati</taxon>
        <taxon>Pseudomonadota</taxon>
        <taxon>Alphaproteobacteria</taxon>
        <taxon>Rhodobacterales</taxon>
        <taxon>Paracoccaceae</taxon>
        <taxon>Paracoccus</taxon>
    </lineage>
</organism>
<dbReference type="InterPro" id="IPR036291">
    <property type="entry name" value="NAD(P)-bd_dom_sf"/>
</dbReference>
<dbReference type="Pfam" id="PF16363">
    <property type="entry name" value="GDP_Man_Dehyd"/>
    <property type="match status" value="1"/>
</dbReference>
<keyword evidence="2" id="KW-0456">Lyase</keyword>
<evidence type="ECO:0000259" key="1">
    <source>
        <dbReference type="Pfam" id="PF16363"/>
    </source>
</evidence>
<dbReference type="EC" id="4.2.1.45" evidence="2"/>
<reference evidence="2 3" key="1">
    <citation type="journal article" date="2017" name="Nat. Commun.">
        <title>In situ click chemistry generation of cyclooxygenase-2 inhibitors.</title>
        <authorList>
            <person name="Bhardwaj A."/>
            <person name="Kaur J."/>
            <person name="Wuest M."/>
            <person name="Wuest F."/>
        </authorList>
    </citation>
    <scope>NUCLEOTIDE SEQUENCE [LARGE SCALE GENOMIC DNA]</scope>
    <source>
        <strain evidence="2">S2_012_000_R3_94</strain>
    </source>
</reference>
<feature type="domain" description="NAD(P)-binding" evidence="1">
    <location>
        <begin position="22"/>
        <end position="335"/>
    </location>
</feature>
<dbReference type="PANTHER" id="PTHR43000">
    <property type="entry name" value="DTDP-D-GLUCOSE 4,6-DEHYDRATASE-RELATED"/>
    <property type="match status" value="1"/>
</dbReference>
<dbReference type="NCBIfam" id="TIGR02622">
    <property type="entry name" value="CDP_4_6_dhtase"/>
    <property type="match status" value="1"/>
</dbReference>
<dbReference type="InterPro" id="IPR016040">
    <property type="entry name" value="NAD(P)-bd_dom"/>
</dbReference>
<dbReference type="InterPro" id="IPR013445">
    <property type="entry name" value="CDP_4_6_deHydtase"/>
</dbReference>
<dbReference type="GO" id="GO:0047733">
    <property type="term" value="F:CDP-glucose 4,6-dehydratase activity"/>
    <property type="evidence" value="ECO:0007669"/>
    <property type="project" value="UniProtKB-EC"/>
</dbReference>
<name>A0A533I4U4_PARDE</name>
<evidence type="ECO:0000313" key="2">
    <source>
        <dbReference type="EMBL" id="TKW66679.1"/>
    </source>
</evidence>
<proteinExistence type="predicted"/>
<comment type="caution">
    <text evidence="2">The sequence shown here is derived from an EMBL/GenBank/DDBJ whole genome shotgun (WGS) entry which is preliminary data.</text>
</comment>